<reference evidence="3" key="1">
    <citation type="submission" date="2018-09" db="EMBL/GenBank/DDBJ databases">
        <title>The complete genome of Acinetobacter sp. strain WCHAc010005.</title>
        <authorList>
            <person name="Hu Y."/>
            <person name="Long H."/>
            <person name="Feng Y."/>
            <person name="Zong Z."/>
        </authorList>
    </citation>
    <scope>NUCLEOTIDE SEQUENCE [LARGE SCALE GENOMIC DNA]</scope>
    <source>
        <strain evidence="3">WCHAc010005</strain>
    </source>
</reference>
<feature type="signal peptide" evidence="1">
    <location>
        <begin position="1"/>
        <end position="18"/>
    </location>
</feature>
<dbReference type="EMBL" id="CP032134">
    <property type="protein sequence ID" value="AXY55457.1"/>
    <property type="molecule type" value="Genomic_DNA"/>
</dbReference>
<sequence>MKKIIIMVSTLVSCISHAGTSIPLQKLSDSKACQNIDKLIISDDSGKSEDFSIPDEDYLILRLSDTQKNGCYSFKYFPSISPDISFFIKNRKLTINEIAGSTLNGNQIRTSYSINLKKKRLDTLTSEMITFDRDEKANVVKVVSNLLE</sequence>
<name>A0A3B7LUM9_9GAMM</name>
<evidence type="ECO:0000256" key="1">
    <source>
        <dbReference type="SAM" id="SignalP"/>
    </source>
</evidence>
<feature type="chain" id="PRO_5017559673" evidence="1">
    <location>
        <begin position="19"/>
        <end position="148"/>
    </location>
</feature>
<dbReference type="KEGG" id="achi:CDG60_01875"/>
<keyword evidence="1" id="KW-0732">Signal</keyword>
<evidence type="ECO:0000313" key="2">
    <source>
        <dbReference type="EMBL" id="AXY55457.1"/>
    </source>
</evidence>
<dbReference type="RefSeq" id="WP_087513549.1">
    <property type="nucleotide sequence ID" value="NZ_CP032134.1"/>
</dbReference>
<accession>A0A3B7LUM9</accession>
<organism evidence="2 3">
    <name type="scientific">Acinetobacter chinensis</name>
    <dbReference type="NCBI Taxonomy" id="2004650"/>
    <lineage>
        <taxon>Bacteria</taxon>
        <taxon>Pseudomonadati</taxon>
        <taxon>Pseudomonadota</taxon>
        <taxon>Gammaproteobacteria</taxon>
        <taxon>Moraxellales</taxon>
        <taxon>Moraxellaceae</taxon>
        <taxon>Acinetobacter</taxon>
    </lineage>
</organism>
<gene>
    <name evidence="2" type="ORF">CDG60_01875</name>
</gene>
<evidence type="ECO:0000313" key="3">
    <source>
        <dbReference type="Proteomes" id="UP000263753"/>
    </source>
</evidence>
<dbReference type="Proteomes" id="UP000263753">
    <property type="component" value="Chromosome"/>
</dbReference>
<proteinExistence type="predicted"/>
<protein>
    <submittedName>
        <fullName evidence="2">Uncharacterized protein</fullName>
    </submittedName>
</protein>
<dbReference type="AlphaFoldDB" id="A0A3B7LUM9"/>